<keyword evidence="2" id="KW-0472">Membrane</keyword>
<comment type="caution">
    <text evidence="3">The sequence shown here is derived from an EMBL/GenBank/DDBJ whole genome shotgun (WGS) entry which is preliminary data.</text>
</comment>
<gene>
    <name evidence="3" type="ORF">G7Y89_g587</name>
</gene>
<feature type="transmembrane region" description="Helical" evidence="2">
    <location>
        <begin position="69"/>
        <end position="89"/>
    </location>
</feature>
<keyword evidence="4" id="KW-1185">Reference proteome</keyword>
<evidence type="ECO:0000256" key="1">
    <source>
        <dbReference type="SAM" id="MobiDB-lite"/>
    </source>
</evidence>
<dbReference type="OrthoDB" id="5278907at2759"/>
<keyword evidence="2" id="KW-1133">Transmembrane helix</keyword>
<keyword evidence="2" id="KW-0812">Transmembrane</keyword>
<feature type="region of interest" description="Disordered" evidence="1">
    <location>
        <begin position="121"/>
        <end position="140"/>
    </location>
</feature>
<organism evidence="3 4">
    <name type="scientific">Cudoniella acicularis</name>
    <dbReference type="NCBI Taxonomy" id="354080"/>
    <lineage>
        <taxon>Eukaryota</taxon>
        <taxon>Fungi</taxon>
        <taxon>Dikarya</taxon>
        <taxon>Ascomycota</taxon>
        <taxon>Pezizomycotina</taxon>
        <taxon>Leotiomycetes</taxon>
        <taxon>Helotiales</taxon>
        <taxon>Tricladiaceae</taxon>
        <taxon>Cudoniella</taxon>
    </lineage>
</organism>
<evidence type="ECO:0000256" key="2">
    <source>
        <dbReference type="SAM" id="Phobius"/>
    </source>
</evidence>
<name>A0A8H4RXX4_9HELO</name>
<reference evidence="3 4" key="1">
    <citation type="submission" date="2020-03" db="EMBL/GenBank/DDBJ databases">
        <title>Draft Genome Sequence of Cudoniella acicularis.</title>
        <authorList>
            <person name="Buettner E."/>
            <person name="Kellner H."/>
        </authorList>
    </citation>
    <scope>NUCLEOTIDE SEQUENCE [LARGE SCALE GENOMIC DNA]</scope>
    <source>
        <strain evidence="3 4">DSM 108380</strain>
    </source>
</reference>
<dbReference type="Proteomes" id="UP000566819">
    <property type="component" value="Unassembled WGS sequence"/>
</dbReference>
<protein>
    <submittedName>
        <fullName evidence="3">Uncharacterized protein</fullName>
    </submittedName>
</protein>
<proteinExistence type="predicted"/>
<dbReference type="AlphaFoldDB" id="A0A8H4RXX4"/>
<evidence type="ECO:0000313" key="4">
    <source>
        <dbReference type="Proteomes" id="UP000566819"/>
    </source>
</evidence>
<accession>A0A8H4RXX4</accession>
<dbReference type="EMBL" id="JAAMPI010000021">
    <property type="protein sequence ID" value="KAF4637501.1"/>
    <property type="molecule type" value="Genomic_DNA"/>
</dbReference>
<evidence type="ECO:0000313" key="3">
    <source>
        <dbReference type="EMBL" id="KAF4637501.1"/>
    </source>
</evidence>
<sequence>MFSTLVRRTAQQKIPQPHDVPFIYTNPYKAKRQWPPDFSKISQKHQFRLERRYRRRSKLKWARPRWTKAVKLAQLGSIVFVTFYGVLFLDWNTQGNPDNPPFQGIRNWFFGITGSIWSRDHARRRTSPPDDASPVAGTSS</sequence>